<protein>
    <submittedName>
        <fullName evidence="7">Twitch domain-containing radical SAM protein</fullName>
    </submittedName>
</protein>
<dbReference type="SUPFAM" id="SSF102114">
    <property type="entry name" value="Radical SAM enzymes"/>
    <property type="match status" value="1"/>
</dbReference>
<keyword evidence="2" id="KW-0479">Metal-binding</keyword>
<proteinExistence type="predicted"/>
<evidence type="ECO:0000256" key="4">
    <source>
        <dbReference type="ARBA" id="ARBA00023014"/>
    </source>
</evidence>
<dbReference type="CDD" id="cd21109">
    <property type="entry name" value="SPASM"/>
    <property type="match status" value="1"/>
</dbReference>
<evidence type="ECO:0000313" key="7">
    <source>
        <dbReference type="EMBL" id="MBE9254741.1"/>
    </source>
</evidence>
<evidence type="ECO:0000256" key="3">
    <source>
        <dbReference type="ARBA" id="ARBA00023004"/>
    </source>
</evidence>
<keyword evidence="8" id="KW-1185">Reference proteome</keyword>
<dbReference type="InterPro" id="IPR050377">
    <property type="entry name" value="Radical_SAM_PqqE_MftC-like"/>
</dbReference>
<organism evidence="7 8">
    <name type="scientific">Synechocystis salina LEGE 00031</name>
    <dbReference type="NCBI Taxonomy" id="1828736"/>
    <lineage>
        <taxon>Bacteria</taxon>
        <taxon>Bacillati</taxon>
        <taxon>Cyanobacteriota</taxon>
        <taxon>Cyanophyceae</taxon>
        <taxon>Synechococcales</taxon>
        <taxon>Merismopediaceae</taxon>
        <taxon>Synechocystis</taxon>
    </lineage>
</organism>
<name>A0ABR9VUM2_9SYNC</name>
<dbReference type="InterPro" id="IPR058240">
    <property type="entry name" value="rSAM_sf"/>
</dbReference>
<dbReference type="Gene3D" id="3.20.20.70">
    <property type="entry name" value="Aldolase class I"/>
    <property type="match status" value="2"/>
</dbReference>
<dbReference type="EMBL" id="JADEVV010000038">
    <property type="protein sequence ID" value="MBE9254741.1"/>
    <property type="molecule type" value="Genomic_DNA"/>
</dbReference>
<keyword evidence="3" id="KW-0408">Iron</keyword>
<keyword evidence="1" id="KW-0949">S-adenosyl-L-methionine</keyword>
<feature type="domain" description="Radical SAM core" evidence="5">
    <location>
        <begin position="294"/>
        <end position="414"/>
    </location>
</feature>
<sequence length="551" mass="62873">MPFTQAMLLNDGRARLCCRSYQDLQVQGNSLSIHHHTLEEIWNSPIYREIRDQMLAGQIVPACRLCDTVEEEGGTNLRQLMNDSLHLQSLGLANQDDLLAMVKTMASSDNRISPPRALHLWLGNRCNLKCRMCSPHFSSQIALDPVHHQWSGGLAQSEQLLPHYRRGVYYWGWGDCQLKGSQCTRKLASGTAGISFPDQGGATIGLNLQGWNYGQETLTLSLQNKSGDLSERALPSGPWQVHWNLEPKLNKDNVELVLSLREEGCWVEVDNLTITRQSYGQNGEYEPFCSRLPYPNSWSSNEEVLEELFRSPQELRLLQFSGGEPLLQHRFYEVLERLIEGGHASQIELYISTNGMVYAKKLPTMLKEFRVVELAFSLDGYGALQEYIRYPSQWKLVEKNIIAYYRAGIRVSIRVTPQAYNIFGLLDLADWCQRNQFPFYCENILWSPQFLSLDMLPQVVVNEALKNLLNYKQNNGMNRALIQQIEAVISVLKRPRSPLEQLTQLQSQFIDFTKALDSSRSQQLAVACPRLYEQLPYFANSPHPTVDCPVI</sequence>
<gene>
    <name evidence="7" type="ORF">IQ217_13025</name>
</gene>
<feature type="domain" description="4Fe4S-binding SPASM" evidence="6">
    <location>
        <begin position="2"/>
        <end position="67"/>
    </location>
</feature>
<dbReference type="Pfam" id="PF04055">
    <property type="entry name" value="Radical_SAM"/>
    <property type="match status" value="1"/>
</dbReference>
<evidence type="ECO:0000313" key="8">
    <source>
        <dbReference type="Proteomes" id="UP000658720"/>
    </source>
</evidence>
<dbReference type="InterPro" id="IPR007197">
    <property type="entry name" value="rSAM"/>
</dbReference>
<dbReference type="InterPro" id="IPR023885">
    <property type="entry name" value="4Fe4S-binding_SPASM_dom"/>
</dbReference>
<accession>A0ABR9VUM2</accession>
<reference evidence="7 8" key="1">
    <citation type="submission" date="2020-10" db="EMBL/GenBank/DDBJ databases">
        <authorList>
            <person name="Castelo-Branco R."/>
            <person name="Eusebio N."/>
            <person name="Adriana R."/>
            <person name="Vieira A."/>
            <person name="Brugerolle De Fraissinette N."/>
            <person name="Rezende De Castro R."/>
            <person name="Schneider M.P."/>
            <person name="Vasconcelos V."/>
            <person name="Leao P.N."/>
        </authorList>
    </citation>
    <scope>NUCLEOTIDE SEQUENCE [LARGE SCALE GENOMIC DNA]</scope>
    <source>
        <strain evidence="7 8">LEGE 00031</strain>
    </source>
</reference>
<evidence type="ECO:0000259" key="5">
    <source>
        <dbReference type="Pfam" id="PF04055"/>
    </source>
</evidence>
<dbReference type="PANTHER" id="PTHR11228">
    <property type="entry name" value="RADICAL SAM DOMAIN PROTEIN"/>
    <property type="match status" value="1"/>
</dbReference>
<dbReference type="InterPro" id="IPR013785">
    <property type="entry name" value="Aldolase_TIM"/>
</dbReference>
<comment type="caution">
    <text evidence="7">The sequence shown here is derived from an EMBL/GenBank/DDBJ whole genome shotgun (WGS) entry which is preliminary data.</text>
</comment>
<dbReference type="PANTHER" id="PTHR11228:SF7">
    <property type="entry name" value="PQQA PEPTIDE CYCLASE"/>
    <property type="match status" value="1"/>
</dbReference>
<keyword evidence="4" id="KW-0411">Iron-sulfur</keyword>
<dbReference type="CDD" id="cd01335">
    <property type="entry name" value="Radical_SAM"/>
    <property type="match status" value="1"/>
</dbReference>
<dbReference type="NCBIfam" id="NF033640">
    <property type="entry name" value="N_Twi_rSAM"/>
    <property type="match status" value="1"/>
</dbReference>
<evidence type="ECO:0000256" key="1">
    <source>
        <dbReference type="ARBA" id="ARBA00022691"/>
    </source>
</evidence>
<dbReference type="Pfam" id="PF13186">
    <property type="entry name" value="SPASM"/>
    <property type="match status" value="1"/>
</dbReference>
<dbReference type="Proteomes" id="UP000658720">
    <property type="component" value="Unassembled WGS sequence"/>
</dbReference>
<evidence type="ECO:0000256" key="2">
    <source>
        <dbReference type="ARBA" id="ARBA00022723"/>
    </source>
</evidence>
<evidence type="ECO:0000259" key="6">
    <source>
        <dbReference type="Pfam" id="PF13186"/>
    </source>
</evidence>